<evidence type="ECO:0000313" key="3">
    <source>
        <dbReference type="EMBL" id="MFC5650546.1"/>
    </source>
</evidence>
<dbReference type="PANTHER" id="PTHR43377">
    <property type="entry name" value="BILIVERDIN REDUCTASE A"/>
    <property type="match status" value="1"/>
</dbReference>
<proteinExistence type="predicted"/>
<dbReference type="PANTHER" id="PTHR43377:SF1">
    <property type="entry name" value="BILIVERDIN REDUCTASE A"/>
    <property type="match status" value="1"/>
</dbReference>
<dbReference type="InterPro" id="IPR000683">
    <property type="entry name" value="Gfo/Idh/MocA-like_OxRdtase_N"/>
</dbReference>
<evidence type="ECO:0000313" key="4">
    <source>
        <dbReference type="Proteomes" id="UP001596047"/>
    </source>
</evidence>
<dbReference type="SUPFAM" id="SSF51735">
    <property type="entry name" value="NAD(P)-binding Rossmann-fold domains"/>
    <property type="match status" value="1"/>
</dbReference>
<dbReference type="InterPro" id="IPR036291">
    <property type="entry name" value="NAD(P)-bd_dom_sf"/>
</dbReference>
<dbReference type="Gene3D" id="3.40.50.720">
    <property type="entry name" value="NAD(P)-binding Rossmann-like Domain"/>
    <property type="match status" value="1"/>
</dbReference>
<protein>
    <submittedName>
        <fullName evidence="3">Gfo/Idh/MocA family protein</fullName>
    </submittedName>
</protein>
<feature type="domain" description="Gfo/Idh/MocA-like oxidoreductase N-terminal" evidence="1">
    <location>
        <begin position="2"/>
        <end position="111"/>
    </location>
</feature>
<evidence type="ECO:0000259" key="1">
    <source>
        <dbReference type="Pfam" id="PF01408"/>
    </source>
</evidence>
<dbReference type="Pfam" id="PF22725">
    <property type="entry name" value="GFO_IDH_MocA_C3"/>
    <property type="match status" value="1"/>
</dbReference>
<accession>A0ABW0W1E3</accession>
<sequence>MKFAVVGCQHVHIKMFIDEMLELGHQFVGIYDQSEYFLPKQYSQDYKVPLIQRLDDLLDQGVGIIGNAARNDEKIDFIEWGEKHGIHVMTDKPIAVDEAGLKRLKQVIDRGKIKVGMMLTERFEPTLYTLKQLIADGEMGELMDFTFLKPHKMNRTRRPDWFFENSVNGGLIIDILIHDVDLLGWLTGKKMVSYQGHLIKSASFEFPDFYDNAQMNILLEDQITATLKSDWLMPDAFDSWGDGRIFVTGSKGRVEIRSAGDILGQPGPYITLSTHQQKARRLDVLKVPNNLSGDFINQIEGKPYRLSAQEIYECNATVIRMDAAANKLMKSKNG</sequence>
<dbReference type="Proteomes" id="UP001596047">
    <property type="component" value="Unassembled WGS sequence"/>
</dbReference>
<dbReference type="Gene3D" id="3.30.360.10">
    <property type="entry name" value="Dihydrodipicolinate Reductase, domain 2"/>
    <property type="match status" value="1"/>
</dbReference>
<organism evidence="3 4">
    <name type="scientific">Paenibacillus solisilvae</name>
    <dbReference type="NCBI Taxonomy" id="2486751"/>
    <lineage>
        <taxon>Bacteria</taxon>
        <taxon>Bacillati</taxon>
        <taxon>Bacillota</taxon>
        <taxon>Bacilli</taxon>
        <taxon>Bacillales</taxon>
        <taxon>Paenibacillaceae</taxon>
        <taxon>Paenibacillus</taxon>
    </lineage>
</organism>
<reference evidence="4" key="1">
    <citation type="journal article" date="2019" name="Int. J. Syst. Evol. Microbiol.">
        <title>The Global Catalogue of Microorganisms (GCM) 10K type strain sequencing project: providing services to taxonomists for standard genome sequencing and annotation.</title>
        <authorList>
            <consortium name="The Broad Institute Genomics Platform"/>
            <consortium name="The Broad Institute Genome Sequencing Center for Infectious Disease"/>
            <person name="Wu L."/>
            <person name="Ma J."/>
        </authorList>
    </citation>
    <scope>NUCLEOTIDE SEQUENCE [LARGE SCALE GENOMIC DNA]</scope>
    <source>
        <strain evidence="4">CGMCC 1.3240</strain>
    </source>
</reference>
<comment type="caution">
    <text evidence="3">The sequence shown here is derived from an EMBL/GenBank/DDBJ whole genome shotgun (WGS) entry which is preliminary data.</text>
</comment>
<name>A0ABW0W1E3_9BACL</name>
<dbReference type="InterPro" id="IPR055170">
    <property type="entry name" value="GFO_IDH_MocA-like_dom"/>
</dbReference>
<dbReference type="EMBL" id="JBHSOW010000058">
    <property type="protein sequence ID" value="MFC5650546.1"/>
    <property type="molecule type" value="Genomic_DNA"/>
</dbReference>
<feature type="domain" description="GFO/IDH/MocA-like oxidoreductase" evidence="2">
    <location>
        <begin position="129"/>
        <end position="255"/>
    </location>
</feature>
<gene>
    <name evidence="3" type="ORF">ACFPYJ_15725</name>
</gene>
<evidence type="ECO:0000259" key="2">
    <source>
        <dbReference type="Pfam" id="PF22725"/>
    </source>
</evidence>
<dbReference type="Pfam" id="PF01408">
    <property type="entry name" value="GFO_IDH_MocA"/>
    <property type="match status" value="1"/>
</dbReference>
<dbReference type="InterPro" id="IPR051450">
    <property type="entry name" value="Gfo/Idh/MocA_Oxidoreductases"/>
</dbReference>
<keyword evidence="4" id="KW-1185">Reference proteome</keyword>
<dbReference type="SUPFAM" id="SSF55347">
    <property type="entry name" value="Glyceraldehyde-3-phosphate dehydrogenase-like, C-terminal domain"/>
    <property type="match status" value="1"/>
</dbReference>
<dbReference type="RefSeq" id="WP_379189109.1">
    <property type="nucleotide sequence ID" value="NZ_JBHSOW010000058.1"/>
</dbReference>